<protein>
    <recommendedName>
        <fullName evidence="2">Leucine rich repeats-containing protein</fullName>
    </recommendedName>
</protein>
<dbReference type="Gene3D" id="3.80.10.10">
    <property type="entry name" value="Ribonuclease Inhibitor"/>
    <property type="match status" value="1"/>
</dbReference>
<feature type="non-terminal residue" evidence="1">
    <location>
        <position position="339"/>
    </location>
</feature>
<proteinExistence type="predicted"/>
<accession>A0A146JXK9</accession>
<dbReference type="AlphaFoldDB" id="A0A146JXK9"/>
<sequence length="339" mass="39356">LGQRAFSYCSLKTIKNDIIEELGCVFNFNIEIQLIQMRKMRKMNLYCFNGCIIHDFQAPKLEQYEINQEEENSSDSFNDEEEYHVKVLKQDFPGHEQIKKASAVVEEPDYEEEIKQLPKECFEIECVTKDNAGEFYRNGSVLFPLNVKTIDTSAYDEFRHDIFYAYVVERISDNAFLLARLRKVTFPNVVALGYDVFYSCSELHTVCIPKCALVDTGIFEYNESLQHLTIDIKEITTNLFAHTFIRYLSLPNVTKIESEAFKNANIQLNVPNCADIHRDAFKNVKHKVQVVCKIAQDQLPQNLVKVDKVVDPCYQAFQLVQISSNLRKINRDMKLLTKK</sequence>
<dbReference type="Pfam" id="PF13306">
    <property type="entry name" value="LRR_5"/>
    <property type="match status" value="2"/>
</dbReference>
<name>A0A146JXK9_9EUKA</name>
<dbReference type="EMBL" id="GDID01007688">
    <property type="protein sequence ID" value="JAP88918.1"/>
    <property type="molecule type" value="Transcribed_RNA"/>
</dbReference>
<evidence type="ECO:0008006" key="2">
    <source>
        <dbReference type="Google" id="ProtNLM"/>
    </source>
</evidence>
<dbReference type="InterPro" id="IPR032675">
    <property type="entry name" value="LRR_dom_sf"/>
</dbReference>
<reference evidence="1" key="1">
    <citation type="submission" date="2015-07" db="EMBL/GenBank/DDBJ databases">
        <title>Adaptation to a free-living lifestyle via gene acquisitions in the diplomonad Trepomonas sp. PC1.</title>
        <authorList>
            <person name="Xu F."/>
            <person name="Jerlstrom-Hultqvist J."/>
            <person name="Kolisko M."/>
            <person name="Simpson A.G.B."/>
            <person name="Roger A.J."/>
            <person name="Svard S.G."/>
            <person name="Andersson J.O."/>
        </authorList>
    </citation>
    <scope>NUCLEOTIDE SEQUENCE</scope>
    <source>
        <strain evidence="1">PC1</strain>
    </source>
</reference>
<feature type="non-terminal residue" evidence="1">
    <location>
        <position position="1"/>
    </location>
</feature>
<gene>
    <name evidence="1" type="ORF">TPC1_31587</name>
</gene>
<evidence type="ECO:0000313" key="1">
    <source>
        <dbReference type="EMBL" id="JAP88918.1"/>
    </source>
</evidence>
<organism evidence="1">
    <name type="scientific">Trepomonas sp. PC1</name>
    <dbReference type="NCBI Taxonomy" id="1076344"/>
    <lineage>
        <taxon>Eukaryota</taxon>
        <taxon>Metamonada</taxon>
        <taxon>Diplomonadida</taxon>
        <taxon>Hexamitidae</taxon>
        <taxon>Hexamitinae</taxon>
        <taxon>Trepomonas</taxon>
    </lineage>
</organism>
<dbReference type="InterPro" id="IPR026906">
    <property type="entry name" value="LRR_5"/>
</dbReference>